<comment type="subcellular location">
    <subcellularLocation>
        <location evidence="1">Cell membrane</location>
        <topology evidence="1">Multi-pass membrane protein</topology>
    </subcellularLocation>
</comment>
<feature type="transmembrane region" description="Helical" evidence="6">
    <location>
        <begin position="27"/>
        <end position="45"/>
    </location>
</feature>
<feature type="transmembrane region" description="Helical" evidence="6">
    <location>
        <begin position="181"/>
        <end position="203"/>
    </location>
</feature>
<organism evidence="7 8">
    <name type="scientific">Apilactobacillus timberlakei</name>
    <dbReference type="NCBI Taxonomy" id="2008380"/>
    <lineage>
        <taxon>Bacteria</taxon>
        <taxon>Bacillati</taxon>
        <taxon>Bacillota</taxon>
        <taxon>Bacilli</taxon>
        <taxon>Lactobacillales</taxon>
        <taxon>Lactobacillaceae</taxon>
        <taxon>Apilactobacillus</taxon>
    </lineage>
</organism>
<keyword evidence="5 6" id="KW-0472">Membrane</keyword>
<feature type="transmembrane region" description="Helical" evidence="6">
    <location>
        <begin position="301"/>
        <end position="321"/>
    </location>
</feature>
<keyword evidence="8" id="KW-1185">Reference proteome</keyword>
<evidence type="ECO:0000256" key="2">
    <source>
        <dbReference type="ARBA" id="ARBA00022475"/>
    </source>
</evidence>
<evidence type="ECO:0000313" key="8">
    <source>
        <dbReference type="Proteomes" id="UP000767392"/>
    </source>
</evidence>
<feature type="transmembrane region" description="Helical" evidence="6">
    <location>
        <begin position="327"/>
        <end position="353"/>
    </location>
</feature>
<feature type="transmembrane region" description="Helical" evidence="6">
    <location>
        <begin position="233"/>
        <end position="258"/>
    </location>
</feature>
<dbReference type="CDD" id="cd06173">
    <property type="entry name" value="MFS_MefA_like"/>
    <property type="match status" value="1"/>
</dbReference>
<feature type="transmembrane region" description="Helical" evidence="6">
    <location>
        <begin position="84"/>
        <end position="103"/>
    </location>
</feature>
<dbReference type="SUPFAM" id="SSF103473">
    <property type="entry name" value="MFS general substrate transporter"/>
    <property type="match status" value="1"/>
</dbReference>
<protein>
    <submittedName>
        <fullName evidence="7">MFS transporter</fullName>
    </submittedName>
</protein>
<feature type="transmembrane region" description="Helical" evidence="6">
    <location>
        <begin position="270"/>
        <end position="289"/>
    </location>
</feature>
<evidence type="ECO:0000256" key="5">
    <source>
        <dbReference type="ARBA" id="ARBA00023136"/>
    </source>
</evidence>
<evidence type="ECO:0000256" key="4">
    <source>
        <dbReference type="ARBA" id="ARBA00022989"/>
    </source>
</evidence>
<dbReference type="PANTHER" id="PTHR23513">
    <property type="entry name" value="INTEGRAL MEMBRANE EFFLUX PROTEIN-RELATED"/>
    <property type="match status" value="1"/>
</dbReference>
<sequence>MDENIANVNITNHQSNIQIVKDVTSNLIGSFTGGMLSFAMGLMLLSATHSAISFGLSMIITPVMGLLFMIPIGNIVDTYHHKNIIVISMIIRIITMITFYFTINMFVGEYKLIPVAIFLSIDSISTNFNSTSVDASVHELVNDNSIEKLTSLVQSSMAISSIFAPMLGAALYSLFGFNLFIIIEIASSIVSLLITISMHFHYFSDLSSLDDMNKNSSMDKFKSGFEYVRNFKFIRYIIIIGVVFNFFFTAITIGMPYIIQVQLHMGKLPISVLDSSASLGMLIGGLIINIIPKSTGYNIKLIFPIIGTILSLILFGFIFSIHSIIGISIVGGIIMFVLMSLITIMNISVQVMLQKNVQNKMLGRVMSMTITFNMSIMPLGTLFYSFIFNKVSNGGLIFIVSGLLLLVYILCLMPSILRMLKSSRIKI</sequence>
<accession>A0ABY2YVS9</accession>
<evidence type="ECO:0000256" key="6">
    <source>
        <dbReference type="SAM" id="Phobius"/>
    </source>
</evidence>
<evidence type="ECO:0000256" key="3">
    <source>
        <dbReference type="ARBA" id="ARBA00022692"/>
    </source>
</evidence>
<dbReference type="InterPro" id="IPR011701">
    <property type="entry name" value="MFS"/>
</dbReference>
<proteinExistence type="predicted"/>
<dbReference type="Proteomes" id="UP000767392">
    <property type="component" value="Unassembled WGS sequence"/>
</dbReference>
<feature type="transmembrane region" description="Helical" evidence="6">
    <location>
        <begin position="365"/>
        <end position="388"/>
    </location>
</feature>
<name>A0ABY2YVS9_9LACO</name>
<keyword evidence="4 6" id="KW-1133">Transmembrane helix</keyword>
<comment type="caution">
    <text evidence="7">The sequence shown here is derived from an EMBL/GenBank/DDBJ whole genome shotgun (WGS) entry which is preliminary data.</text>
</comment>
<gene>
    <name evidence="7" type="ORF">DY048_06675</name>
</gene>
<evidence type="ECO:0000256" key="1">
    <source>
        <dbReference type="ARBA" id="ARBA00004651"/>
    </source>
</evidence>
<dbReference type="Gene3D" id="1.20.1250.20">
    <property type="entry name" value="MFS general substrate transporter like domains"/>
    <property type="match status" value="1"/>
</dbReference>
<evidence type="ECO:0000313" key="7">
    <source>
        <dbReference type="EMBL" id="TPR12855.1"/>
    </source>
</evidence>
<dbReference type="PANTHER" id="PTHR23513:SF6">
    <property type="entry name" value="MAJOR FACILITATOR SUPERFAMILY ASSOCIATED DOMAIN-CONTAINING PROTEIN"/>
    <property type="match status" value="1"/>
</dbReference>
<feature type="transmembrane region" description="Helical" evidence="6">
    <location>
        <begin position="52"/>
        <end position="72"/>
    </location>
</feature>
<keyword evidence="3 6" id="KW-0812">Transmembrane</keyword>
<dbReference type="InterPro" id="IPR036259">
    <property type="entry name" value="MFS_trans_sf"/>
</dbReference>
<reference evidence="7 8" key="1">
    <citation type="submission" date="2018-08" db="EMBL/GenBank/DDBJ databases">
        <title>Comparative genomics of wild bee and flower associated Lactobacillus reveals potential adaptation to the bee host.</title>
        <authorList>
            <person name="Vuong H.Q."/>
            <person name="Mcfrederick Q.S."/>
        </authorList>
    </citation>
    <scope>NUCLEOTIDE SEQUENCE [LARGE SCALE GENOMIC DNA]</scope>
    <source>
        <strain evidence="7 8">HV_04</strain>
    </source>
</reference>
<dbReference type="Pfam" id="PF07690">
    <property type="entry name" value="MFS_1"/>
    <property type="match status" value="1"/>
</dbReference>
<dbReference type="EMBL" id="QUAM01000005">
    <property type="protein sequence ID" value="TPR12855.1"/>
    <property type="molecule type" value="Genomic_DNA"/>
</dbReference>
<dbReference type="RefSeq" id="WP_105988329.1">
    <property type="nucleotide sequence ID" value="NZ_POST01000005.1"/>
</dbReference>
<keyword evidence="2" id="KW-1003">Cell membrane</keyword>
<feature type="transmembrane region" description="Helical" evidence="6">
    <location>
        <begin position="394"/>
        <end position="417"/>
    </location>
</feature>